<dbReference type="OrthoDB" id="446025at2759"/>
<organism evidence="2">
    <name type="scientific">Cladocopium goreaui</name>
    <dbReference type="NCBI Taxonomy" id="2562237"/>
    <lineage>
        <taxon>Eukaryota</taxon>
        <taxon>Sar</taxon>
        <taxon>Alveolata</taxon>
        <taxon>Dinophyceae</taxon>
        <taxon>Suessiales</taxon>
        <taxon>Symbiodiniaceae</taxon>
        <taxon>Cladocopium</taxon>
    </lineage>
</organism>
<name>A0A9P1FWX3_9DINO</name>
<reference evidence="2" key="1">
    <citation type="submission" date="2022-10" db="EMBL/GenBank/DDBJ databases">
        <authorList>
            <person name="Chen Y."/>
            <person name="Dougan E. K."/>
            <person name="Chan C."/>
            <person name="Rhodes N."/>
            <person name="Thang M."/>
        </authorList>
    </citation>
    <scope>NUCLEOTIDE SEQUENCE</scope>
</reference>
<evidence type="ECO:0000313" key="2">
    <source>
        <dbReference type="EMBL" id="CAI3991638.1"/>
    </source>
</evidence>
<evidence type="ECO:0000256" key="1">
    <source>
        <dbReference type="SAM" id="MobiDB-lite"/>
    </source>
</evidence>
<accession>A0A9P1FWX3</accession>
<comment type="caution">
    <text evidence="2">The sequence shown here is derived from an EMBL/GenBank/DDBJ whole genome shotgun (WGS) entry which is preliminary data.</text>
</comment>
<dbReference type="Proteomes" id="UP001152797">
    <property type="component" value="Unassembled WGS sequence"/>
</dbReference>
<feature type="region of interest" description="Disordered" evidence="1">
    <location>
        <begin position="79"/>
        <end position="99"/>
    </location>
</feature>
<evidence type="ECO:0000313" key="3">
    <source>
        <dbReference type="EMBL" id="CAL4778950.1"/>
    </source>
</evidence>
<dbReference type="EMBL" id="CAMXCT020001613">
    <property type="protein sequence ID" value="CAL1145013.1"/>
    <property type="molecule type" value="Genomic_DNA"/>
</dbReference>
<proteinExistence type="predicted"/>
<dbReference type="AlphaFoldDB" id="A0A9P1FWX3"/>
<evidence type="ECO:0000313" key="4">
    <source>
        <dbReference type="Proteomes" id="UP001152797"/>
    </source>
</evidence>
<reference evidence="3 4" key="2">
    <citation type="submission" date="2024-05" db="EMBL/GenBank/DDBJ databases">
        <authorList>
            <person name="Chen Y."/>
            <person name="Shah S."/>
            <person name="Dougan E. K."/>
            <person name="Thang M."/>
            <person name="Chan C."/>
        </authorList>
    </citation>
    <scope>NUCLEOTIDE SEQUENCE [LARGE SCALE GENOMIC DNA]</scope>
</reference>
<protein>
    <submittedName>
        <fullName evidence="2">Uncharacterized protein</fullName>
    </submittedName>
</protein>
<dbReference type="EMBL" id="CAMXCT010001613">
    <property type="protein sequence ID" value="CAI3991638.1"/>
    <property type="molecule type" value="Genomic_DNA"/>
</dbReference>
<keyword evidence="4" id="KW-1185">Reference proteome</keyword>
<dbReference type="EMBL" id="CAMXCT030001613">
    <property type="protein sequence ID" value="CAL4778950.1"/>
    <property type="molecule type" value="Genomic_DNA"/>
</dbReference>
<gene>
    <name evidence="2" type="ORF">C1SCF055_LOCUS18529</name>
</gene>
<sequence>MEYCTHDIPKKKTKQPSIEVTTPGACCPLAGAGSKSGVVDDVLKTYVDSCATAAVKQAWNSGRMARWSKDKVAVDQLGQVHQKRSSNKGEIQQKAVPEEEVETDESQWYQYTPNAANLGHGQFGDSLEMCVPCLLHGDEGVGHRRKPVMQMLWGPLLRVGLGAIHRLFFITCCPHKYYSKYNQGTAAGNPVLDRLMVECGRSAARAYYTGIETSHGRFHLVFLGLAGDHPFQVKVSHSLRSHLRVDICPWCEANIREDVPFEDFSLGATWRQTVFQSVPWAPGTQPPMVLIPGGDHPGFLKWDLMHMIPHGCARNFCASITCMLCGPMQMFAAPPGPDKKKERCLDAAYEHFGAWLACTGQSVRDLKEFSPENLQWINNRDFPDSNCKAADTTLWVKWLLDFLGTMPWEWQEPLDHAYEGLLALDQFLRLCYDGNDRLFFGPEQQQAGSEKLLRFLRAYESLAFYWFQRGWCLFGFTPKCHFSAHWHEELFNAVRLKKKWAWNPGAFSTPMMEDFVGLCSRMSRSVHAGTVPISTIRKYLVEVLRHWADAE</sequence>